<gene>
    <name evidence="1" type="ORF">AMON00008_LOCUS17991</name>
</gene>
<sequence>MAQAILAQASACGRALRKQVARCVCGTKPRSMILSRLSRSATMVVGISIKDIEGSKAAMMKAIDMAQKGTKVIALHVPKLVPEMMLSSMSDPSDVSEDAFASLASLPSKAGDNLMKQVREVAEGQMKTSGKEVEISYRVAAPAGDIKAAVLACCVAEKANFLVIGPGYRGNGGLPLFAVQRAKGMTLCVVRDNLE</sequence>
<proteinExistence type="predicted"/>
<dbReference type="Gene3D" id="3.40.50.620">
    <property type="entry name" value="HUPs"/>
    <property type="match status" value="1"/>
</dbReference>
<reference evidence="1" key="1">
    <citation type="submission" date="2021-01" db="EMBL/GenBank/DDBJ databases">
        <authorList>
            <person name="Corre E."/>
            <person name="Pelletier E."/>
            <person name="Niang G."/>
            <person name="Scheremetjew M."/>
            <person name="Finn R."/>
            <person name="Kale V."/>
            <person name="Holt S."/>
            <person name="Cochrane G."/>
            <person name="Meng A."/>
            <person name="Brown T."/>
            <person name="Cohen L."/>
        </authorList>
    </citation>
    <scope>NUCLEOTIDE SEQUENCE</scope>
    <source>
        <strain evidence="1">CCMP3105</strain>
    </source>
</reference>
<evidence type="ECO:0008006" key="2">
    <source>
        <dbReference type="Google" id="ProtNLM"/>
    </source>
</evidence>
<evidence type="ECO:0000313" key="1">
    <source>
        <dbReference type="EMBL" id="CAE4578951.1"/>
    </source>
</evidence>
<dbReference type="AlphaFoldDB" id="A0A7S4QDZ3"/>
<dbReference type="InterPro" id="IPR014729">
    <property type="entry name" value="Rossmann-like_a/b/a_fold"/>
</dbReference>
<accession>A0A7S4QDZ3</accession>
<name>A0A7S4QDZ3_9DINO</name>
<dbReference type="EMBL" id="HBNR01026599">
    <property type="protein sequence ID" value="CAE4578951.1"/>
    <property type="molecule type" value="Transcribed_RNA"/>
</dbReference>
<organism evidence="1">
    <name type="scientific">Alexandrium monilatum</name>
    <dbReference type="NCBI Taxonomy" id="311494"/>
    <lineage>
        <taxon>Eukaryota</taxon>
        <taxon>Sar</taxon>
        <taxon>Alveolata</taxon>
        <taxon>Dinophyceae</taxon>
        <taxon>Gonyaulacales</taxon>
        <taxon>Pyrocystaceae</taxon>
        <taxon>Alexandrium</taxon>
    </lineage>
</organism>
<protein>
    <recommendedName>
        <fullName evidence="2">UspA domain-containing protein</fullName>
    </recommendedName>
</protein>